<dbReference type="AlphaFoldDB" id="A0A267ARB1"/>
<comment type="caution">
    <text evidence="1">The sequence shown here is derived from an EMBL/GenBank/DDBJ whole genome shotgun (WGS) entry which is preliminary data.</text>
</comment>
<accession>A0A267ARB1</accession>
<gene>
    <name evidence="1" type="ORF">CJU81_02755</name>
</gene>
<organism evidence="1 2">
    <name type="scientific">Pseudomonas fragi</name>
    <dbReference type="NCBI Taxonomy" id="296"/>
    <lineage>
        <taxon>Bacteria</taxon>
        <taxon>Pseudomonadati</taxon>
        <taxon>Pseudomonadota</taxon>
        <taxon>Gammaproteobacteria</taxon>
        <taxon>Pseudomonadales</taxon>
        <taxon>Pseudomonadaceae</taxon>
        <taxon>Pseudomonas</taxon>
    </lineage>
</organism>
<proteinExistence type="predicted"/>
<dbReference type="EMBL" id="NQKQ01000002">
    <property type="protein sequence ID" value="PAA15130.1"/>
    <property type="molecule type" value="Genomic_DNA"/>
</dbReference>
<evidence type="ECO:0000313" key="1">
    <source>
        <dbReference type="EMBL" id="PAA15130.1"/>
    </source>
</evidence>
<protein>
    <submittedName>
        <fullName evidence="1">Uncharacterized protein</fullName>
    </submittedName>
</protein>
<name>A0A267ARB1_PSEFR</name>
<reference evidence="1 2" key="1">
    <citation type="submission" date="2017-08" db="EMBL/GenBank/DDBJ databases">
        <title>Genomic and metabolic characterisation of spoilage-associated Pseudomonas species.</title>
        <authorList>
            <person name="Stanborough T."/>
            <person name="Fegan N."/>
            <person name="Powell S.M."/>
            <person name="Singh T."/>
            <person name="Tamplin M.L."/>
            <person name="Chandry P.S."/>
        </authorList>
    </citation>
    <scope>NUCLEOTIDE SEQUENCE [LARGE SCALE GENOMIC DNA]</scope>
    <source>
        <strain evidence="1 2">F1801</strain>
    </source>
</reference>
<sequence length="69" mass="7364">MQRGCTAALRAFTGGVILVAPVSLGENFENMGFGGFSKSTTLISGEQNALANVDRIAGQSYGLREFWCF</sequence>
<dbReference type="Proteomes" id="UP000215861">
    <property type="component" value="Unassembled WGS sequence"/>
</dbReference>
<evidence type="ECO:0000313" key="2">
    <source>
        <dbReference type="Proteomes" id="UP000215861"/>
    </source>
</evidence>